<dbReference type="EC" id="1.2.1.38" evidence="3 4"/>
<reference evidence="5 6" key="1">
    <citation type="submission" date="2018-09" db="EMBL/GenBank/DDBJ databases">
        <title>A high-quality reference genome of wild soybean provides a powerful tool to mine soybean genomes.</title>
        <authorList>
            <person name="Xie M."/>
            <person name="Chung C.Y.L."/>
            <person name="Li M.-W."/>
            <person name="Wong F.-L."/>
            <person name="Chan T.-F."/>
            <person name="Lam H.-M."/>
        </authorList>
    </citation>
    <scope>NUCLEOTIDE SEQUENCE [LARGE SCALE GENOMIC DNA]</scope>
    <source>
        <strain evidence="6">cv. W05</strain>
        <tissue evidence="5">Hypocotyl of etiolated seedlings</tissue>
    </source>
</reference>
<dbReference type="CDD" id="cd11660">
    <property type="entry name" value="SANT_TRF"/>
    <property type="match status" value="1"/>
</dbReference>
<evidence type="ECO:0000313" key="4">
    <source>
        <dbReference type="EMBL" id="RZB95306.1"/>
    </source>
</evidence>
<dbReference type="PANTHER" id="PTHR46993">
    <property type="entry name" value="MYB TRANSCRIPTION FACTOR"/>
    <property type="match status" value="1"/>
</dbReference>
<dbReference type="InterPro" id="IPR009057">
    <property type="entry name" value="Homeodomain-like_sf"/>
</dbReference>
<dbReference type="PROSITE" id="PS50090">
    <property type="entry name" value="MYB_LIKE"/>
    <property type="match status" value="1"/>
</dbReference>
<dbReference type="EC" id="1.2.1.11" evidence="3 4"/>
<evidence type="ECO:0000313" key="3">
    <source>
        <dbReference type="EMBL" id="RZB95305.1"/>
    </source>
</evidence>
<organism evidence="5 6">
    <name type="scientific">Glycine soja</name>
    <name type="common">Wild soybean</name>
    <dbReference type="NCBI Taxonomy" id="3848"/>
    <lineage>
        <taxon>Eukaryota</taxon>
        <taxon>Viridiplantae</taxon>
        <taxon>Streptophyta</taxon>
        <taxon>Embryophyta</taxon>
        <taxon>Tracheophyta</taxon>
        <taxon>Spermatophyta</taxon>
        <taxon>Magnoliopsida</taxon>
        <taxon>eudicotyledons</taxon>
        <taxon>Gunneridae</taxon>
        <taxon>Pentapetalae</taxon>
        <taxon>rosids</taxon>
        <taxon>fabids</taxon>
        <taxon>Fabales</taxon>
        <taxon>Fabaceae</taxon>
        <taxon>Papilionoideae</taxon>
        <taxon>50 kb inversion clade</taxon>
        <taxon>NPAAA clade</taxon>
        <taxon>indigoferoid/millettioid clade</taxon>
        <taxon>Phaseoleae</taxon>
        <taxon>Glycine</taxon>
        <taxon>Glycine subgen. Soja</taxon>
    </lineage>
</organism>
<evidence type="ECO:0000259" key="2">
    <source>
        <dbReference type="PROSITE" id="PS50090"/>
    </source>
</evidence>
<dbReference type="Proteomes" id="UP000289340">
    <property type="component" value="Chromosome 8"/>
</dbReference>
<dbReference type="EMBL" id="QZWG01000008">
    <property type="protein sequence ID" value="RZB95305.1"/>
    <property type="molecule type" value="Genomic_DNA"/>
</dbReference>
<feature type="compositionally biased region" description="Polar residues" evidence="1">
    <location>
        <begin position="108"/>
        <end position="117"/>
    </location>
</feature>
<comment type="caution">
    <text evidence="5">The sequence shown here is derived from an EMBL/GenBank/DDBJ whole genome shotgun (WGS) entry which is preliminary data.</text>
</comment>
<dbReference type="AlphaFoldDB" id="A0A445JAE6"/>
<name>A0A445JAE6_GLYSO</name>
<dbReference type="SUPFAM" id="SSF46689">
    <property type="entry name" value="Homeodomain-like"/>
    <property type="match status" value="1"/>
</dbReference>
<keyword evidence="6" id="KW-1185">Reference proteome</keyword>
<feature type="domain" description="Myb-like" evidence="2">
    <location>
        <begin position="158"/>
        <end position="213"/>
    </location>
</feature>
<protein>
    <submittedName>
        <fullName evidence="3">Aspartate-semialdehyde dehydrogenase isoform C</fullName>
    </submittedName>
    <submittedName>
        <fullName evidence="4">Aspartate-semialdehyde dehydrogenase isoform D</fullName>
    </submittedName>
    <submittedName>
        <fullName evidence="5">Aspartate-semialdehyde dehydrogenase isoform E</fullName>
        <ecNumber evidence="3 4">1.2.1.11</ecNumber>
        <ecNumber evidence="3 4">1.2.1.38</ecNumber>
    </submittedName>
</protein>
<dbReference type="EMBL" id="QZWG01000008">
    <property type="protein sequence ID" value="RZB95306.1"/>
    <property type="molecule type" value="Genomic_DNA"/>
</dbReference>
<feature type="region of interest" description="Disordered" evidence="1">
    <location>
        <begin position="1"/>
        <end position="35"/>
    </location>
</feature>
<evidence type="ECO:0000256" key="1">
    <source>
        <dbReference type="SAM" id="MobiDB-lite"/>
    </source>
</evidence>
<evidence type="ECO:0000313" key="5">
    <source>
        <dbReference type="EMBL" id="RZB95307.1"/>
    </source>
</evidence>
<dbReference type="InterPro" id="IPR001005">
    <property type="entry name" value="SANT/Myb"/>
</dbReference>
<dbReference type="PANTHER" id="PTHR46993:SF6">
    <property type="entry name" value="MYB TRANSCRIPTION FACTOR"/>
    <property type="match status" value="1"/>
</dbReference>
<evidence type="ECO:0000313" key="6">
    <source>
        <dbReference type="Proteomes" id="UP000289340"/>
    </source>
</evidence>
<accession>A0A445JAE6</accession>
<dbReference type="GO" id="GO:0003942">
    <property type="term" value="F:N-acetyl-gamma-glutamyl-phosphate reductase activity"/>
    <property type="evidence" value="ECO:0007669"/>
    <property type="project" value="UniProtKB-EC"/>
</dbReference>
<gene>
    <name evidence="5" type="ORF">D0Y65_019629</name>
</gene>
<proteinExistence type="predicted"/>
<feature type="compositionally biased region" description="Basic and acidic residues" evidence="1">
    <location>
        <begin position="93"/>
        <end position="106"/>
    </location>
</feature>
<sequence length="218" mass="24903">MSTNDLEIEKCTAASEEVHPSTAAEEVHPSTAAEVQKVRRECDSVELQYLSKDSLLNSLEVNETPIEEQSRDADVPCPHVINNNDPDLMEKDLTSVPRNDYHRPSLMERNSTTPISEWNDSIDGLEGGTSDHAIRCHLPSPKGTKVSPLTKYKPTKITRSRKTKRWSQLEEETRKTAVDKFGRGKWKLMLDSNKDIFKERTEVDLNDKWRSMTRYGCK</sequence>
<keyword evidence="5" id="KW-0560">Oxidoreductase</keyword>
<dbReference type="GO" id="GO:0004073">
    <property type="term" value="F:aspartate-semialdehyde dehydrogenase activity"/>
    <property type="evidence" value="ECO:0007669"/>
    <property type="project" value="UniProtKB-EC"/>
</dbReference>
<feature type="region of interest" description="Disordered" evidence="1">
    <location>
        <begin position="93"/>
        <end position="117"/>
    </location>
</feature>
<dbReference type="EMBL" id="QZWG01000008">
    <property type="protein sequence ID" value="RZB95307.1"/>
    <property type="molecule type" value="Genomic_DNA"/>
</dbReference>
<dbReference type="Gene3D" id="1.10.246.220">
    <property type="match status" value="1"/>
</dbReference>